<dbReference type="EMBL" id="FLRD01001364">
    <property type="protein sequence ID" value="SBT57098.1"/>
    <property type="molecule type" value="Genomic_DNA"/>
</dbReference>
<dbReference type="Proteomes" id="UP000078555">
    <property type="component" value="Unassembled WGS sequence"/>
</dbReference>
<evidence type="ECO:0000313" key="2">
    <source>
        <dbReference type="EMBL" id="SBT57098.1"/>
    </source>
</evidence>
<gene>
    <name evidence="2" type="ORF">POVWA1_080100</name>
</gene>
<keyword evidence="3" id="KW-1185">Reference proteome</keyword>
<name>A0A1A9ALN1_PLAOA</name>
<sequence length="295" mass="35018">MSSEVNTNYNVANSYKEYKKQLDSYINPSDSVLMSGCNRHLNQHISNSKYGASNTCEIVVRFLSHLKEKNHTFYQEDGCKYLYYWLHVEALDRKVSIENTLNIYKELNEIFNSENDGFNIFDKYLNELNKHTCEKIPKIIHLYKEFNKFESEQTTQSSEKKCTSSCFELFDSYIHECRESYDYDFCKKLKIFREQYNFFIRRVLECEGEEYILPPVENFDAIRTIVIPFSLICVASFILPLLYKFTAFGPWIRHLVSKKGNIYDNINQETHQLLHPYEMGENNNNRDYNIAYSSS</sequence>
<evidence type="ECO:0000313" key="3">
    <source>
        <dbReference type="Proteomes" id="UP000078555"/>
    </source>
</evidence>
<dbReference type="Pfam" id="PF05795">
    <property type="entry name" value="Plasmodium_Vir"/>
    <property type="match status" value="1"/>
</dbReference>
<proteinExistence type="predicted"/>
<evidence type="ECO:0000256" key="1">
    <source>
        <dbReference type="SAM" id="Phobius"/>
    </source>
</evidence>
<keyword evidence="1" id="KW-0812">Transmembrane</keyword>
<accession>A0A1A9ALN1</accession>
<keyword evidence="1" id="KW-1133">Transmembrane helix</keyword>
<dbReference type="InterPro" id="IPR008780">
    <property type="entry name" value="Plasmodium_Vir"/>
</dbReference>
<keyword evidence="1" id="KW-0472">Membrane</keyword>
<organism evidence="2 3">
    <name type="scientific">Plasmodium ovale wallikeri</name>
    <dbReference type="NCBI Taxonomy" id="864142"/>
    <lineage>
        <taxon>Eukaryota</taxon>
        <taxon>Sar</taxon>
        <taxon>Alveolata</taxon>
        <taxon>Apicomplexa</taxon>
        <taxon>Aconoidasida</taxon>
        <taxon>Haemosporida</taxon>
        <taxon>Plasmodiidae</taxon>
        <taxon>Plasmodium</taxon>
        <taxon>Plasmodium (Plasmodium)</taxon>
    </lineage>
</organism>
<feature type="transmembrane region" description="Helical" evidence="1">
    <location>
        <begin position="225"/>
        <end position="243"/>
    </location>
</feature>
<dbReference type="AlphaFoldDB" id="A0A1A9ALN1"/>
<protein>
    <submittedName>
        <fullName evidence="2">PIR Superfamily Protein</fullName>
    </submittedName>
</protein>
<reference evidence="3" key="1">
    <citation type="submission" date="2016-05" db="EMBL/GenBank/DDBJ databases">
        <authorList>
            <person name="Naeem Raeece"/>
        </authorList>
    </citation>
    <scope>NUCLEOTIDE SEQUENCE [LARGE SCALE GENOMIC DNA]</scope>
</reference>